<gene>
    <name evidence="2" type="ORF">BDZ94DRAFT_1231919</name>
</gene>
<dbReference type="AlphaFoldDB" id="A0A9P5YHS1"/>
<evidence type="ECO:0000313" key="2">
    <source>
        <dbReference type="EMBL" id="KAF9468911.1"/>
    </source>
</evidence>
<dbReference type="OrthoDB" id="4138492at2759"/>
<dbReference type="InterPro" id="IPR010905">
    <property type="entry name" value="Glyco_hydro_88"/>
</dbReference>
<keyword evidence="3" id="KW-1185">Reference proteome</keyword>
<accession>A0A9P5YHS1</accession>
<dbReference type="PANTHER" id="PTHR41814">
    <property type="entry name" value="EXPRESSED PROTEIN"/>
    <property type="match status" value="1"/>
</dbReference>
<dbReference type="Pfam" id="PF07470">
    <property type="entry name" value="Glyco_hydro_88"/>
    <property type="match status" value="1"/>
</dbReference>
<dbReference type="Gene3D" id="1.50.10.10">
    <property type="match status" value="1"/>
</dbReference>
<dbReference type="GO" id="GO:0005975">
    <property type="term" value="P:carbohydrate metabolic process"/>
    <property type="evidence" value="ECO:0007669"/>
    <property type="project" value="InterPro"/>
</dbReference>
<dbReference type="Proteomes" id="UP000807353">
    <property type="component" value="Unassembled WGS sequence"/>
</dbReference>
<dbReference type="EMBL" id="MU150231">
    <property type="protein sequence ID" value="KAF9468911.1"/>
    <property type="molecule type" value="Genomic_DNA"/>
</dbReference>
<dbReference type="InterPro" id="IPR008928">
    <property type="entry name" value="6-hairpin_glycosidase_sf"/>
</dbReference>
<sequence>MTPWFTGLLTASSALSQPGLSNNTLASVRSRLLESSQASWELGTAAQALTEFSWPALSIYEKTAFPPPTHLSAALNASDVLDIAVKTVSKKPADSLPLIAGQGSAADPASIGVAVLLANWTRPDLSVTSFSKAASGQLEHLLHNTPRSAEGAISHRQDEVQLWADFIYMVPPFIAYFGALEGGYGAQALLQIAYDQCRLYRDALRDPSGLWRHIALGNWQDDSHWGTGNGWAAAGMLRVLETLNHSSEAHHFVGQQGNLTKWINEITAASWTYQKDNGTLYNVIDDPNSFPDTASTALLASVTYRMAAFTNDSSQIPAANKALKLVKKSIDSDGWLQDTTNPYTFHTPTEPGSHSPESQAFVLLLHSAHRAWIKFLSRK</sequence>
<keyword evidence="1" id="KW-0378">Hydrolase</keyword>
<reference evidence="2" key="1">
    <citation type="submission" date="2020-11" db="EMBL/GenBank/DDBJ databases">
        <authorList>
            <consortium name="DOE Joint Genome Institute"/>
            <person name="Ahrendt S."/>
            <person name="Riley R."/>
            <person name="Andreopoulos W."/>
            <person name="Labutti K."/>
            <person name="Pangilinan J."/>
            <person name="Ruiz-Duenas F.J."/>
            <person name="Barrasa J.M."/>
            <person name="Sanchez-Garcia M."/>
            <person name="Camarero S."/>
            <person name="Miyauchi S."/>
            <person name="Serrano A."/>
            <person name="Linde D."/>
            <person name="Babiker R."/>
            <person name="Drula E."/>
            <person name="Ayuso-Fernandez I."/>
            <person name="Pacheco R."/>
            <person name="Padilla G."/>
            <person name="Ferreira P."/>
            <person name="Barriuso J."/>
            <person name="Kellner H."/>
            <person name="Castanera R."/>
            <person name="Alfaro M."/>
            <person name="Ramirez L."/>
            <person name="Pisabarro A.G."/>
            <person name="Kuo A."/>
            <person name="Tritt A."/>
            <person name="Lipzen A."/>
            <person name="He G."/>
            <person name="Yan M."/>
            <person name="Ng V."/>
            <person name="Cullen D."/>
            <person name="Martin F."/>
            <person name="Rosso M.-N."/>
            <person name="Henrissat B."/>
            <person name="Hibbett D."/>
            <person name="Martinez A.T."/>
            <person name="Grigoriev I.V."/>
        </authorList>
    </citation>
    <scope>NUCLEOTIDE SEQUENCE</scope>
    <source>
        <strain evidence="2">CBS 247.69</strain>
    </source>
</reference>
<comment type="caution">
    <text evidence="2">The sequence shown here is derived from an EMBL/GenBank/DDBJ whole genome shotgun (WGS) entry which is preliminary data.</text>
</comment>
<protein>
    <submittedName>
        <fullName evidence="2">Six-hairpin glycosidase</fullName>
    </submittedName>
</protein>
<name>A0A9P5YHS1_9AGAR</name>
<dbReference type="InterPro" id="IPR012341">
    <property type="entry name" value="6hp_glycosidase-like_sf"/>
</dbReference>
<evidence type="ECO:0000313" key="3">
    <source>
        <dbReference type="Proteomes" id="UP000807353"/>
    </source>
</evidence>
<evidence type="ECO:0000256" key="1">
    <source>
        <dbReference type="ARBA" id="ARBA00022801"/>
    </source>
</evidence>
<dbReference type="PANTHER" id="PTHR41814:SF1">
    <property type="entry name" value="CELLULASE"/>
    <property type="match status" value="1"/>
</dbReference>
<keyword evidence="2" id="KW-0326">Glycosidase</keyword>
<proteinExistence type="predicted"/>
<organism evidence="2 3">
    <name type="scientific">Collybia nuda</name>
    <dbReference type="NCBI Taxonomy" id="64659"/>
    <lineage>
        <taxon>Eukaryota</taxon>
        <taxon>Fungi</taxon>
        <taxon>Dikarya</taxon>
        <taxon>Basidiomycota</taxon>
        <taxon>Agaricomycotina</taxon>
        <taxon>Agaricomycetes</taxon>
        <taxon>Agaricomycetidae</taxon>
        <taxon>Agaricales</taxon>
        <taxon>Tricholomatineae</taxon>
        <taxon>Clitocybaceae</taxon>
        <taxon>Collybia</taxon>
    </lineage>
</organism>
<dbReference type="GO" id="GO:0016798">
    <property type="term" value="F:hydrolase activity, acting on glycosyl bonds"/>
    <property type="evidence" value="ECO:0007669"/>
    <property type="project" value="UniProtKB-KW"/>
</dbReference>
<dbReference type="SUPFAM" id="SSF48208">
    <property type="entry name" value="Six-hairpin glycosidases"/>
    <property type="match status" value="1"/>
</dbReference>